<dbReference type="Pfam" id="PF01743">
    <property type="entry name" value="PolyA_pol"/>
    <property type="match status" value="1"/>
</dbReference>
<dbReference type="GO" id="GO:0001680">
    <property type="term" value="P:tRNA 3'-terminal CCA addition"/>
    <property type="evidence" value="ECO:0007669"/>
    <property type="project" value="UniProtKB-ARBA"/>
</dbReference>
<sequence>MEPIEPKILKIEDNEDFRALFTPELLKLRNLFAKRDYELRIAGGAVRDLLMNIRPADVDFASTATPTQMKTMFEEENIRMLHKRGEEHGTITCRIDEKENFEITTLRVDIVCDGRRAQVEYTTNWQLDANRRDLTINSLFLDLHGNVVDYFDGIRDIETRRIAFVGDARQRIQEDYLRILRYFRFFGRIANSSEHEPDTIQAIIENRDGMAGISAERIWTELKKIVVGRMADEVMKAMIERCGLQKYLGLPEECNLDRFHQVYSRHPKTVEPMTMIACLCEEEEQIAEFHRITKLSNDERLLGEFILHERNSAIENLGNDDWWIDRIVDLEVRPGHENHQNRLRQRLIQLARSILADEQRIQMIEAFEAPKFPVTGRDLMGAGVRKGPHVRNILYYLYEIWKKSRFTMTMDALLEHAQDPDIPDISKKERKRSPPRGKK</sequence>
<keyword evidence="8" id="KW-0460">Magnesium</keyword>
<evidence type="ECO:0000256" key="3">
    <source>
        <dbReference type="ARBA" id="ARBA00022679"/>
    </source>
</evidence>
<dbReference type="GO" id="GO:1990180">
    <property type="term" value="P:mitochondrial tRNA 3'-end processing"/>
    <property type="evidence" value="ECO:0007669"/>
    <property type="project" value="TreeGrafter"/>
</dbReference>
<evidence type="ECO:0000259" key="10">
    <source>
        <dbReference type="Pfam" id="PF01743"/>
    </source>
</evidence>
<dbReference type="eggNOG" id="KOG2159">
    <property type="taxonomic scope" value="Eukaryota"/>
</dbReference>
<reference evidence="13" key="1">
    <citation type="submission" date="2016-11" db="UniProtKB">
        <authorList>
            <consortium name="WormBaseParasite"/>
        </authorList>
    </citation>
    <scope>IDENTIFICATION</scope>
</reference>
<dbReference type="PANTHER" id="PTHR46173">
    <property type="entry name" value="CCA TRNA NUCLEOTIDYLTRANSFERASE 1, MITOCHONDRIAL"/>
    <property type="match status" value="1"/>
</dbReference>
<dbReference type="InterPro" id="IPR050264">
    <property type="entry name" value="Bact_CCA-adding_enz_type3_sf"/>
</dbReference>
<dbReference type="CDD" id="cd05398">
    <property type="entry name" value="NT_ClassII-CCAase"/>
    <property type="match status" value="1"/>
</dbReference>
<dbReference type="GO" id="GO:0000049">
    <property type="term" value="F:tRNA binding"/>
    <property type="evidence" value="ECO:0007669"/>
    <property type="project" value="TreeGrafter"/>
</dbReference>
<dbReference type="GO" id="GO:0046872">
    <property type="term" value="F:metal ion binding"/>
    <property type="evidence" value="ECO:0007669"/>
    <property type="project" value="UniProtKB-KW"/>
</dbReference>
<dbReference type="GO" id="GO:0000166">
    <property type="term" value="F:nucleotide binding"/>
    <property type="evidence" value="ECO:0007669"/>
    <property type="project" value="UniProtKB-KW"/>
</dbReference>
<comment type="cofactor">
    <cofactor evidence="1">
        <name>Mg(2+)</name>
        <dbReference type="ChEBI" id="CHEBI:18420"/>
    </cofactor>
</comment>
<dbReference type="PANTHER" id="PTHR46173:SF1">
    <property type="entry name" value="CCA TRNA NUCLEOTIDYLTRANSFERASE 1, MITOCHONDRIAL"/>
    <property type="match status" value="1"/>
</dbReference>
<protein>
    <submittedName>
        <fullName evidence="13">CCA tRNA nucleotidyltransferase 1, mitochondrial</fullName>
    </submittedName>
</protein>
<keyword evidence="3 9" id="KW-0808">Transferase</keyword>
<keyword evidence="12" id="KW-1185">Reference proteome</keyword>
<dbReference type="Gene3D" id="3.30.460.10">
    <property type="entry name" value="Beta Polymerase, domain 2"/>
    <property type="match status" value="1"/>
</dbReference>
<dbReference type="InterPro" id="IPR043519">
    <property type="entry name" value="NT_sf"/>
</dbReference>
<proteinExistence type="inferred from homology"/>
<dbReference type="AlphaFoldDB" id="A0A1I7U2T5"/>
<evidence type="ECO:0000256" key="7">
    <source>
        <dbReference type="ARBA" id="ARBA00022741"/>
    </source>
</evidence>
<feature type="domain" description="Poly A polymerase head" evidence="10">
    <location>
        <begin position="39"/>
        <end position="162"/>
    </location>
</feature>
<accession>A0A1I7U2T5</accession>
<dbReference type="Proteomes" id="UP000095282">
    <property type="component" value="Unplaced"/>
</dbReference>
<evidence type="ECO:0000256" key="6">
    <source>
        <dbReference type="ARBA" id="ARBA00022723"/>
    </source>
</evidence>
<dbReference type="STRING" id="1561998.A0A1I7U2T5"/>
<keyword evidence="6" id="KW-0479">Metal-binding</keyword>
<evidence type="ECO:0000256" key="5">
    <source>
        <dbReference type="ARBA" id="ARBA00022695"/>
    </source>
</evidence>
<keyword evidence="9" id="KW-0694">RNA-binding</keyword>
<evidence type="ECO:0000259" key="11">
    <source>
        <dbReference type="Pfam" id="PF12627"/>
    </source>
</evidence>
<evidence type="ECO:0000256" key="9">
    <source>
        <dbReference type="RuleBase" id="RU003953"/>
    </source>
</evidence>
<name>A0A1I7U2T5_9PELO</name>
<feature type="domain" description="tRNA nucleotidyltransferase/poly(A) polymerase RNA and SrmB- binding" evidence="11">
    <location>
        <begin position="196"/>
        <end position="240"/>
    </location>
</feature>
<dbReference type="InterPro" id="IPR002646">
    <property type="entry name" value="PolA_pol_head_dom"/>
</dbReference>
<evidence type="ECO:0000256" key="8">
    <source>
        <dbReference type="ARBA" id="ARBA00022842"/>
    </source>
</evidence>
<dbReference type="Pfam" id="PF12627">
    <property type="entry name" value="PolyA_pol_RNAbd"/>
    <property type="match status" value="1"/>
</dbReference>
<evidence type="ECO:0000313" key="13">
    <source>
        <dbReference type="WBParaSite" id="Csp11.Scaffold629.g14276.t1"/>
    </source>
</evidence>
<keyword evidence="7" id="KW-0547">Nucleotide-binding</keyword>
<evidence type="ECO:0000313" key="12">
    <source>
        <dbReference type="Proteomes" id="UP000095282"/>
    </source>
</evidence>
<dbReference type="InterPro" id="IPR032828">
    <property type="entry name" value="PolyA_RNA-bd"/>
</dbReference>
<evidence type="ECO:0000256" key="1">
    <source>
        <dbReference type="ARBA" id="ARBA00001946"/>
    </source>
</evidence>
<dbReference type="GO" id="GO:0016779">
    <property type="term" value="F:nucleotidyltransferase activity"/>
    <property type="evidence" value="ECO:0007669"/>
    <property type="project" value="UniProtKB-KW"/>
</dbReference>
<dbReference type="SUPFAM" id="SSF81891">
    <property type="entry name" value="Poly A polymerase C-terminal region-like"/>
    <property type="match status" value="1"/>
</dbReference>
<evidence type="ECO:0000256" key="2">
    <source>
        <dbReference type="ARBA" id="ARBA00007265"/>
    </source>
</evidence>
<organism evidence="12 13">
    <name type="scientific">Caenorhabditis tropicalis</name>
    <dbReference type="NCBI Taxonomy" id="1561998"/>
    <lineage>
        <taxon>Eukaryota</taxon>
        <taxon>Metazoa</taxon>
        <taxon>Ecdysozoa</taxon>
        <taxon>Nematoda</taxon>
        <taxon>Chromadorea</taxon>
        <taxon>Rhabditida</taxon>
        <taxon>Rhabditina</taxon>
        <taxon>Rhabditomorpha</taxon>
        <taxon>Rhabditoidea</taxon>
        <taxon>Rhabditidae</taxon>
        <taxon>Peloderinae</taxon>
        <taxon>Caenorhabditis</taxon>
    </lineage>
</organism>
<dbReference type="GO" id="GO:0005739">
    <property type="term" value="C:mitochondrion"/>
    <property type="evidence" value="ECO:0007669"/>
    <property type="project" value="TreeGrafter"/>
</dbReference>
<evidence type="ECO:0000256" key="4">
    <source>
        <dbReference type="ARBA" id="ARBA00022694"/>
    </source>
</evidence>
<comment type="similarity">
    <text evidence="2 9">Belongs to the tRNA nucleotidyltransferase/poly(A) polymerase family.</text>
</comment>
<dbReference type="Gene3D" id="1.10.3090.10">
    <property type="entry name" value="cca-adding enzyme, domain 2"/>
    <property type="match status" value="1"/>
</dbReference>
<dbReference type="WBParaSite" id="Csp11.Scaffold629.g14276.t1">
    <property type="protein sequence ID" value="Csp11.Scaffold629.g14276.t1"/>
    <property type="gene ID" value="Csp11.Scaffold629.g14276"/>
</dbReference>
<dbReference type="SUPFAM" id="SSF81301">
    <property type="entry name" value="Nucleotidyltransferase"/>
    <property type="match status" value="1"/>
</dbReference>
<keyword evidence="5" id="KW-0548">Nucleotidyltransferase</keyword>
<keyword evidence="4" id="KW-0819">tRNA processing</keyword>